<keyword evidence="2" id="KW-1133">Transmembrane helix</keyword>
<evidence type="ECO:0000256" key="2">
    <source>
        <dbReference type="SAM" id="Phobius"/>
    </source>
</evidence>
<accession>A0ABQ8J0E5</accession>
<keyword evidence="2" id="KW-0812">Transmembrane</keyword>
<sequence length="340" mass="39157">MPTEMNQYSVDINNNINDDNNTNKNHSILSPSKKSLSSMMNSKYRYSNSSLLFTSHYFLLWFAVFVFFDLRFWTINQNSASVEATIVCPKLNPVRKTPRFGKRSADYNKMYPFECLEFKRRLFNENLPLAKIVHSSEISKTDYELSDSLTHTKRSLVASSSATPPILEGNNILGVIYSQPNQFEKYLISMLNKRTTDSTTTSSPSVEGGTTVSIKSMIKKSSHESGIKDSNELSNKNAELLRRREILSRLFASYIEKLKEQNQQLQQQQQPQKQQCQSSIYLAISIKSTLLNPSCSEHVYGTIDVLNLYLKKYMFIHYVYFDSDNKYYVSDLIYIPSDID</sequence>
<gene>
    <name evidence="3" type="ORF">DERP_000519</name>
</gene>
<proteinExistence type="predicted"/>
<feature type="transmembrane region" description="Helical" evidence="2">
    <location>
        <begin position="49"/>
        <end position="68"/>
    </location>
</feature>
<keyword evidence="2" id="KW-0472">Membrane</keyword>
<protein>
    <submittedName>
        <fullName evidence="3">Uncharacterized protein</fullName>
    </submittedName>
</protein>
<keyword evidence="1" id="KW-0175">Coiled coil</keyword>
<dbReference type="Proteomes" id="UP000887458">
    <property type="component" value="Unassembled WGS sequence"/>
</dbReference>
<reference evidence="3 4" key="1">
    <citation type="journal article" date="2018" name="J. Allergy Clin. Immunol.">
        <title>High-quality assembly of Dermatophagoides pteronyssinus genome and transcriptome reveals a wide range of novel allergens.</title>
        <authorList>
            <person name="Liu X.Y."/>
            <person name="Yang K.Y."/>
            <person name="Wang M.Q."/>
            <person name="Kwok J.S."/>
            <person name="Zeng X."/>
            <person name="Yang Z."/>
            <person name="Xiao X.J."/>
            <person name="Lau C.P."/>
            <person name="Li Y."/>
            <person name="Huang Z.M."/>
            <person name="Ba J.G."/>
            <person name="Yim A.K."/>
            <person name="Ouyang C.Y."/>
            <person name="Ngai S.M."/>
            <person name="Chan T.F."/>
            <person name="Leung E.L."/>
            <person name="Liu L."/>
            <person name="Liu Z.G."/>
            <person name="Tsui S.K."/>
        </authorList>
    </citation>
    <scope>NUCLEOTIDE SEQUENCE [LARGE SCALE GENOMIC DNA]</scope>
    <source>
        <strain evidence="3">Derp</strain>
    </source>
</reference>
<evidence type="ECO:0000256" key="1">
    <source>
        <dbReference type="SAM" id="Coils"/>
    </source>
</evidence>
<keyword evidence="4" id="KW-1185">Reference proteome</keyword>
<name>A0ABQ8J0E5_DERPT</name>
<organism evidence="3 4">
    <name type="scientific">Dermatophagoides pteronyssinus</name>
    <name type="common">European house dust mite</name>
    <dbReference type="NCBI Taxonomy" id="6956"/>
    <lineage>
        <taxon>Eukaryota</taxon>
        <taxon>Metazoa</taxon>
        <taxon>Ecdysozoa</taxon>
        <taxon>Arthropoda</taxon>
        <taxon>Chelicerata</taxon>
        <taxon>Arachnida</taxon>
        <taxon>Acari</taxon>
        <taxon>Acariformes</taxon>
        <taxon>Sarcoptiformes</taxon>
        <taxon>Astigmata</taxon>
        <taxon>Psoroptidia</taxon>
        <taxon>Analgoidea</taxon>
        <taxon>Pyroglyphidae</taxon>
        <taxon>Dermatophagoidinae</taxon>
        <taxon>Dermatophagoides</taxon>
    </lineage>
</organism>
<reference evidence="3 4" key="2">
    <citation type="journal article" date="2022" name="Mol. Biol. Evol.">
        <title>Comparative Genomics Reveals Insights into the Divergent Evolution of Astigmatic Mites and Household Pest Adaptations.</title>
        <authorList>
            <person name="Xiong Q."/>
            <person name="Wan A.T."/>
            <person name="Liu X."/>
            <person name="Fung C.S."/>
            <person name="Xiao X."/>
            <person name="Malainual N."/>
            <person name="Hou J."/>
            <person name="Wang L."/>
            <person name="Wang M."/>
            <person name="Yang K.Y."/>
            <person name="Cui Y."/>
            <person name="Leung E.L."/>
            <person name="Nong W."/>
            <person name="Shin S.K."/>
            <person name="Au S.W."/>
            <person name="Jeong K.Y."/>
            <person name="Chew F.T."/>
            <person name="Hui J.H."/>
            <person name="Leung T.F."/>
            <person name="Tungtrongchitr A."/>
            <person name="Zhong N."/>
            <person name="Liu Z."/>
            <person name="Tsui S.K."/>
        </authorList>
    </citation>
    <scope>NUCLEOTIDE SEQUENCE [LARGE SCALE GENOMIC DNA]</scope>
    <source>
        <strain evidence="3">Derp</strain>
    </source>
</reference>
<comment type="caution">
    <text evidence="3">The sequence shown here is derived from an EMBL/GenBank/DDBJ whole genome shotgun (WGS) entry which is preliminary data.</text>
</comment>
<feature type="coiled-coil region" evidence="1">
    <location>
        <begin position="230"/>
        <end position="275"/>
    </location>
</feature>
<evidence type="ECO:0000313" key="3">
    <source>
        <dbReference type="EMBL" id="KAH9416023.1"/>
    </source>
</evidence>
<evidence type="ECO:0000313" key="4">
    <source>
        <dbReference type="Proteomes" id="UP000887458"/>
    </source>
</evidence>
<dbReference type="EMBL" id="NJHN03000095">
    <property type="protein sequence ID" value="KAH9416023.1"/>
    <property type="molecule type" value="Genomic_DNA"/>
</dbReference>